<dbReference type="AlphaFoldDB" id="A0A504YJF9"/>
<dbReference type="GO" id="GO:0005737">
    <property type="term" value="C:cytoplasm"/>
    <property type="evidence" value="ECO:0007669"/>
    <property type="project" value="TreeGrafter"/>
</dbReference>
<comment type="caution">
    <text evidence="3">The sequence shown here is derived from an EMBL/GenBank/DDBJ whole genome shotgun (WGS) entry which is preliminary data.</text>
</comment>
<protein>
    <recommendedName>
        <fullName evidence="5">Leucine Rich repeat-containing domain protein</fullName>
    </recommendedName>
</protein>
<gene>
    <name evidence="3" type="ORF">FGIG_06084</name>
</gene>
<evidence type="ECO:0000313" key="3">
    <source>
        <dbReference type="EMBL" id="TPP60575.1"/>
    </source>
</evidence>
<dbReference type="STRING" id="46835.A0A504YJF9"/>
<dbReference type="InterPro" id="IPR032675">
    <property type="entry name" value="LRR_dom_sf"/>
</dbReference>
<dbReference type="InterPro" id="IPR001611">
    <property type="entry name" value="Leu-rich_rpt"/>
</dbReference>
<evidence type="ECO:0000313" key="4">
    <source>
        <dbReference type="Proteomes" id="UP000316759"/>
    </source>
</evidence>
<evidence type="ECO:0000256" key="1">
    <source>
        <dbReference type="ARBA" id="ARBA00022614"/>
    </source>
</evidence>
<reference evidence="3 4" key="1">
    <citation type="submission" date="2019-04" db="EMBL/GenBank/DDBJ databases">
        <title>Annotation for the trematode Fasciola gigantica.</title>
        <authorList>
            <person name="Choi Y.-J."/>
        </authorList>
    </citation>
    <scope>NUCLEOTIDE SEQUENCE [LARGE SCALE GENOMIC DNA]</scope>
    <source>
        <strain evidence="3">Uganda_cow_1</strain>
    </source>
</reference>
<dbReference type="SUPFAM" id="SSF52047">
    <property type="entry name" value="RNI-like"/>
    <property type="match status" value="1"/>
</dbReference>
<dbReference type="Pfam" id="PF00560">
    <property type="entry name" value="LRR_1"/>
    <property type="match status" value="1"/>
</dbReference>
<organism evidence="3 4">
    <name type="scientific">Fasciola gigantica</name>
    <name type="common">Giant liver fluke</name>
    <dbReference type="NCBI Taxonomy" id="46835"/>
    <lineage>
        <taxon>Eukaryota</taxon>
        <taxon>Metazoa</taxon>
        <taxon>Spiralia</taxon>
        <taxon>Lophotrochozoa</taxon>
        <taxon>Platyhelminthes</taxon>
        <taxon>Trematoda</taxon>
        <taxon>Digenea</taxon>
        <taxon>Plagiorchiida</taxon>
        <taxon>Echinostomata</taxon>
        <taxon>Echinostomatoidea</taxon>
        <taxon>Fasciolidae</taxon>
        <taxon>Fasciola</taxon>
    </lineage>
</organism>
<dbReference type="PANTHER" id="PTHR48051:SF1">
    <property type="entry name" value="RAS SUPPRESSOR PROTEIN 1"/>
    <property type="match status" value="1"/>
</dbReference>
<keyword evidence="1" id="KW-0433">Leucine-rich repeat</keyword>
<dbReference type="Pfam" id="PF13516">
    <property type="entry name" value="LRR_6"/>
    <property type="match status" value="1"/>
</dbReference>
<dbReference type="InterPro" id="IPR050216">
    <property type="entry name" value="LRR_domain-containing"/>
</dbReference>
<evidence type="ECO:0008006" key="5">
    <source>
        <dbReference type="Google" id="ProtNLM"/>
    </source>
</evidence>
<dbReference type="PANTHER" id="PTHR48051">
    <property type="match status" value="1"/>
</dbReference>
<dbReference type="PROSITE" id="PS51450">
    <property type="entry name" value="LRR"/>
    <property type="match status" value="2"/>
</dbReference>
<accession>A0A504YJF9</accession>
<dbReference type="Gene3D" id="3.80.10.10">
    <property type="entry name" value="Ribonuclease Inhibitor"/>
    <property type="match status" value="2"/>
</dbReference>
<proteinExistence type="predicted"/>
<evidence type="ECO:0000256" key="2">
    <source>
        <dbReference type="ARBA" id="ARBA00022737"/>
    </source>
</evidence>
<sequence>MYFSNVELMELILDYMVRDVNVQAGCCTHARGHRRDHPSERLTTSPLGLACRLAATNEKLACQSASLLLACGAFDPEQSLFRYAFQQHHLNLAGLLLTWQVTRILSAGAQSQAGLQVNLSHKRLDCHYIPRALWLLRHGPLTDWVFGDCDRLRTRLQMASPGGSASLIRSVSQSFVGYPITRVLLSHCGIQLFPWCLLADLPNLQELDISWNRLGDIPLDPPQLISSPLDSDRSVKVWAPKLIYLDMSHNHLICLPSWIFTGTDKQQSTDPCRFAHSSLRRQTSPIRSRSVASDSRICSFQFAPQLTHLMLSHNQLFALPGAMWSSRSLRFLDLSWNLLSSLPLPDEIRGNWCRVELGACTHSSLSTSLFNSVSLCLYSRVSHIP</sequence>
<dbReference type="Proteomes" id="UP000316759">
    <property type="component" value="Unassembled WGS sequence"/>
</dbReference>
<dbReference type="InterPro" id="IPR003591">
    <property type="entry name" value="Leu-rich_rpt_typical-subtyp"/>
</dbReference>
<dbReference type="Pfam" id="PF13855">
    <property type="entry name" value="LRR_8"/>
    <property type="match status" value="1"/>
</dbReference>
<keyword evidence="2" id="KW-0677">Repeat</keyword>
<keyword evidence="4" id="KW-1185">Reference proteome</keyword>
<dbReference type="EMBL" id="SUNJ01009234">
    <property type="protein sequence ID" value="TPP60575.1"/>
    <property type="molecule type" value="Genomic_DNA"/>
</dbReference>
<dbReference type="SMART" id="SM00369">
    <property type="entry name" value="LRR_TYP"/>
    <property type="match status" value="4"/>
</dbReference>
<dbReference type="OrthoDB" id="10252328at2759"/>
<name>A0A504YJF9_FASGI</name>